<evidence type="ECO:0000313" key="4">
    <source>
        <dbReference type="Proteomes" id="UP000029964"/>
    </source>
</evidence>
<gene>
    <name evidence="3" type="ORF">ACRE_030150</name>
</gene>
<organism evidence="3 4">
    <name type="scientific">Hapsidospora chrysogenum (strain ATCC 11550 / CBS 779.69 / DSM 880 / IAM 14645 / JCM 23072 / IMI 49137)</name>
    <name type="common">Acremonium chrysogenum</name>
    <dbReference type="NCBI Taxonomy" id="857340"/>
    <lineage>
        <taxon>Eukaryota</taxon>
        <taxon>Fungi</taxon>
        <taxon>Dikarya</taxon>
        <taxon>Ascomycota</taxon>
        <taxon>Pezizomycotina</taxon>
        <taxon>Sordariomycetes</taxon>
        <taxon>Hypocreomycetidae</taxon>
        <taxon>Hypocreales</taxon>
        <taxon>Bionectriaceae</taxon>
        <taxon>Hapsidospora</taxon>
    </lineage>
</organism>
<comment type="caution">
    <text evidence="3">The sequence shown here is derived from an EMBL/GenBank/DDBJ whole genome shotgun (WGS) entry which is preliminary data.</text>
</comment>
<reference evidence="4" key="1">
    <citation type="journal article" date="2014" name="Genome Announc.">
        <title>Genome sequence and annotation of Acremonium chrysogenum, producer of the beta-lactam antibiotic cephalosporin C.</title>
        <authorList>
            <person name="Terfehr D."/>
            <person name="Dahlmann T.A."/>
            <person name="Specht T."/>
            <person name="Zadra I."/>
            <person name="Kuernsteiner H."/>
            <person name="Kueck U."/>
        </authorList>
    </citation>
    <scope>NUCLEOTIDE SEQUENCE [LARGE SCALE GENOMIC DNA]</scope>
    <source>
        <strain evidence="4">ATCC 11550 / CBS 779.69 / DSM 880 / IAM 14645 / JCM 23072 / IMI 49137</strain>
    </source>
</reference>
<dbReference type="HOGENOM" id="CLU_015101_1_0_1"/>
<dbReference type="CDD" id="cd01846">
    <property type="entry name" value="fatty_acyltransferase_like"/>
    <property type="match status" value="1"/>
</dbReference>
<keyword evidence="2" id="KW-0732">Signal</keyword>
<dbReference type="GO" id="GO:0016788">
    <property type="term" value="F:hydrolase activity, acting on ester bonds"/>
    <property type="evidence" value="ECO:0007669"/>
    <property type="project" value="InterPro"/>
</dbReference>
<accession>A0A086TA06</accession>
<keyword evidence="4" id="KW-1185">Reference proteome</keyword>
<dbReference type="PANTHER" id="PTHR45648:SF22">
    <property type="entry name" value="GDSL LIPASE_ACYLHYDROLASE FAMILY PROTEIN (AFU_ORTHOLOGUE AFUA_4G14700)"/>
    <property type="match status" value="1"/>
</dbReference>
<dbReference type="EMBL" id="JPKY01000022">
    <property type="protein sequence ID" value="KFH46188.1"/>
    <property type="molecule type" value="Genomic_DNA"/>
</dbReference>
<dbReference type="InterPro" id="IPR036514">
    <property type="entry name" value="SGNH_hydro_sf"/>
</dbReference>
<dbReference type="OrthoDB" id="1600564at2759"/>
<feature type="chain" id="PRO_5001815539" evidence="2">
    <location>
        <begin position="18"/>
        <end position="344"/>
    </location>
</feature>
<sequence length="344" mass="37722">MLSLFLSGALLAPLATACGLTKFENLVTFGDSLTDDGRAASLMEAGGAPIPPGTEIPVVNVTASGGKTWGRFVAESVGANYNNYAVQGGTCSQKTVEITQELIGVPFPTMLEYGVAAYEADVDFESLYPNRRADNTVYALWVGTNDLGYAGFLTDKQTPNSTLPVLTECMWEIFDHIYETGGRYFVLLTVPPLEQAPLYLPAEDGGVESSMSWPEKSSVNVTAYQEKMRQYSTSVVSMIQLGTPFHAKLKERWRGATFVVFDTNKLMKDMMAAPEKYFDEPASATDVFSCNAVDESHCTEPSGELSGYMWFDDLHPSERTMEVVADNFVDAVNGESKYATYWFP</sequence>
<dbReference type="AlphaFoldDB" id="A0A086TA06"/>
<proteinExistence type="predicted"/>
<dbReference type="SUPFAM" id="SSF52266">
    <property type="entry name" value="SGNH hydrolase"/>
    <property type="match status" value="1"/>
</dbReference>
<dbReference type="Proteomes" id="UP000029964">
    <property type="component" value="Unassembled WGS sequence"/>
</dbReference>
<evidence type="ECO:0000313" key="3">
    <source>
        <dbReference type="EMBL" id="KFH46188.1"/>
    </source>
</evidence>
<name>A0A086TA06_HAPC1</name>
<dbReference type="Gene3D" id="3.40.50.1110">
    <property type="entry name" value="SGNH hydrolase"/>
    <property type="match status" value="1"/>
</dbReference>
<dbReference type="InterPro" id="IPR051058">
    <property type="entry name" value="GDSL_Est/Lipase"/>
</dbReference>
<evidence type="ECO:0000256" key="1">
    <source>
        <dbReference type="ARBA" id="ARBA00022801"/>
    </source>
</evidence>
<dbReference type="Pfam" id="PF00657">
    <property type="entry name" value="Lipase_GDSL"/>
    <property type="match status" value="1"/>
</dbReference>
<keyword evidence="1" id="KW-0378">Hydrolase</keyword>
<protein>
    <submittedName>
        <fullName evidence="3">GDSL esterase/lipase-like protein</fullName>
    </submittedName>
</protein>
<dbReference type="PANTHER" id="PTHR45648">
    <property type="entry name" value="GDSL LIPASE/ACYLHYDROLASE FAMILY PROTEIN (AFU_ORTHOLOGUE AFUA_4G14700)"/>
    <property type="match status" value="1"/>
</dbReference>
<evidence type="ECO:0000256" key="2">
    <source>
        <dbReference type="SAM" id="SignalP"/>
    </source>
</evidence>
<dbReference type="InterPro" id="IPR001087">
    <property type="entry name" value="GDSL"/>
</dbReference>
<feature type="signal peptide" evidence="2">
    <location>
        <begin position="1"/>
        <end position="17"/>
    </location>
</feature>